<dbReference type="EMBL" id="BKCJ011196297">
    <property type="protein sequence ID" value="GFD02191.1"/>
    <property type="molecule type" value="Genomic_DNA"/>
</dbReference>
<evidence type="ECO:0000313" key="2">
    <source>
        <dbReference type="EMBL" id="GFD02191.1"/>
    </source>
</evidence>
<evidence type="ECO:0000256" key="1">
    <source>
        <dbReference type="SAM" id="MobiDB-lite"/>
    </source>
</evidence>
<feature type="compositionally biased region" description="Basic and acidic residues" evidence="1">
    <location>
        <begin position="100"/>
        <end position="109"/>
    </location>
</feature>
<dbReference type="AlphaFoldDB" id="A0A699SXY5"/>
<accession>A0A699SXY5</accession>
<feature type="non-terminal residue" evidence="2">
    <location>
        <position position="1"/>
    </location>
</feature>
<feature type="region of interest" description="Disordered" evidence="1">
    <location>
        <begin position="152"/>
        <end position="181"/>
    </location>
</feature>
<proteinExistence type="predicted"/>
<comment type="caution">
    <text evidence="2">The sequence shown here is derived from an EMBL/GenBank/DDBJ whole genome shotgun (WGS) entry which is preliminary data.</text>
</comment>
<feature type="region of interest" description="Disordered" evidence="1">
    <location>
        <begin position="100"/>
        <end position="122"/>
    </location>
</feature>
<name>A0A699SXY5_TANCI</name>
<protein>
    <submittedName>
        <fullName evidence="2">Uncharacterized protein</fullName>
    </submittedName>
</protein>
<gene>
    <name evidence="2" type="ORF">Tci_874160</name>
</gene>
<organism evidence="2">
    <name type="scientific">Tanacetum cinerariifolium</name>
    <name type="common">Dalmatian daisy</name>
    <name type="synonym">Chrysanthemum cinerariifolium</name>
    <dbReference type="NCBI Taxonomy" id="118510"/>
    <lineage>
        <taxon>Eukaryota</taxon>
        <taxon>Viridiplantae</taxon>
        <taxon>Streptophyta</taxon>
        <taxon>Embryophyta</taxon>
        <taxon>Tracheophyta</taxon>
        <taxon>Spermatophyta</taxon>
        <taxon>Magnoliopsida</taxon>
        <taxon>eudicotyledons</taxon>
        <taxon>Gunneridae</taxon>
        <taxon>Pentapetalae</taxon>
        <taxon>asterids</taxon>
        <taxon>campanulids</taxon>
        <taxon>Asterales</taxon>
        <taxon>Asteraceae</taxon>
        <taxon>Asteroideae</taxon>
        <taxon>Anthemideae</taxon>
        <taxon>Anthemidinae</taxon>
        <taxon>Tanacetum</taxon>
    </lineage>
</organism>
<sequence>GAAVFGQRGTCGRWENQRNASLCITFHHGGRRFGGEVADHCIDFRIDEIPCRRPASFGTGAIIKVKMPRRAHVAEQMAGEVNAPQETACMQGGTDVQRRTDSKAHHDKATSWPASIDVPDINPPNSNASSSATLGAILKPMPQNPVASDVCRNPAWPRVPSRPARCPSTTGSTDSHAPRVDAVDRRLASDCVRAAADRY</sequence>
<reference evidence="2" key="1">
    <citation type="journal article" date="2019" name="Sci. Rep.">
        <title>Draft genome of Tanacetum cinerariifolium, the natural source of mosquito coil.</title>
        <authorList>
            <person name="Yamashiro T."/>
            <person name="Shiraishi A."/>
            <person name="Satake H."/>
            <person name="Nakayama K."/>
        </authorList>
    </citation>
    <scope>NUCLEOTIDE SEQUENCE</scope>
</reference>